<feature type="compositionally biased region" description="Acidic residues" evidence="6">
    <location>
        <begin position="737"/>
        <end position="759"/>
    </location>
</feature>
<keyword evidence="11" id="KW-1185">Reference proteome</keyword>
<dbReference type="InterPro" id="IPR029052">
    <property type="entry name" value="Metallo-depent_PP-like"/>
</dbReference>
<dbReference type="FunFam" id="3.60.21.10:FF:000052">
    <property type="entry name" value="Endonuclease YhcR"/>
    <property type="match status" value="1"/>
</dbReference>
<dbReference type="Gene3D" id="3.90.780.10">
    <property type="entry name" value="5'-Nucleotidase, C-terminal domain"/>
    <property type="match status" value="1"/>
</dbReference>
<evidence type="ECO:0000259" key="9">
    <source>
        <dbReference type="Pfam" id="PF02872"/>
    </source>
</evidence>
<dbReference type="OrthoDB" id="9775118at2"/>
<dbReference type="SUPFAM" id="SSF56300">
    <property type="entry name" value="Metallo-dependent phosphatases"/>
    <property type="match status" value="1"/>
</dbReference>
<feature type="domain" description="5'-Nucleotidase C-terminal" evidence="9">
    <location>
        <begin position="359"/>
        <end position="488"/>
    </location>
</feature>
<dbReference type="GO" id="GO:0030288">
    <property type="term" value="C:outer membrane-bounded periplasmic space"/>
    <property type="evidence" value="ECO:0007669"/>
    <property type="project" value="TreeGrafter"/>
</dbReference>
<dbReference type="GO" id="GO:0008768">
    <property type="term" value="F:UDP-sugar diphosphatase activity"/>
    <property type="evidence" value="ECO:0007669"/>
    <property type="project" value="TreeGrafter"/>
</dbReference>
<dbReference type="Pfam" id="PF00149">
    <property type="entry name" value="Metallophos"/>
    <property type="match status" value="1"/>
</dbReference>
<dbReference type="CDD" id="cd04486">
    <property type="entry name" value="YhcR_OBF_like"/>
    <property type="match status" value="1"/>
</dbReference>
<organism evidence="10 11">
    <name type="scientific">Gracilibacillus dipsosauri</name>
    <dbReference type="NCBI Taxonomy" id="178340"/>
    <lineage>
        <taxon>Bacteria</taxon>
        <taxon>Bacillati</taxon>
        <taxon>Bacillota</taxon>
        <taxon>Bacilli</taxon>
        <taxon>Bacillales</taxon>
        <taxon>Bacillaceae</taxon>
        <taxon>Gracilibacillus</taxon>
    </lineage>
</organism>
<evidence type="ECO:0000259" key="8">
    <source>
        <dbReference type="Pfam" id="PF00149"/>
    </source>
</evidence>
<dbReference type="Proteomes" id="UP000245624">
    <property type="component" value="Unassembled WGS sequence"/>
</dbReference>
<evidence type="ECO:0008006" key="12">
    <source>
        <dbReference type="Google" id="ProtNLM"/>
    </source>
</evidence>
<dbReference type="Gene3D" id="3.60.21.10">
    <property type="match status" value="1"/>
</dbReference>
<dbReference type="InterPro" id="IPR006179">
    <property type="entry name" value="5_nucleotidase/apyrase"/>
</dbReference>
<comment type="caution">
    <text evidence="10">The sequence shown here is derived from an EMBL/GenBank/DDBJ whole genome shotgun (WGS) entry which is preliminary data.</text>
</comment>
<dbReference type="GO" id="GO:0046872">
    <property type="term" value="F:metal ion binding"/>
    <property type="evidence" value="ECO:0007669"/>
    <property type="project" value="InterPro"/>
</dbReference>
<dbReference type="PRINTS" id="PR01607">
    <property type="entry name" value="APYRASEFAMLY"/>
</dbReference>
<dbReference type="InterPro" id="IPR006146">
    <property type="entry name" value="5'-Nucleotdase_CS"/>
</dbReference>
<evidence type="ECO:0000256" key="4">
    <source>
        <dbReference type="ARBA" id="ARBA00022729"/>
    </source>
</evidence>
<dbReference type="GO" id="GO:0000166">
    <property type="term" value="F:nucleotide binding"/>
    <property type="evidence" value="ECO:0007669"/>
    <property type="project" value="InterPro"/>
</dbReference>
<comment type="subcellular location">
    <subcellularLocation>
        <location evidence="1">Secreted</location>
        <location evidence="1">Cell wall</location>
        <topology evidence="1">Peptidoglycan-anchor</topology>
    </subcellularLocation>
</comment>
<keyword evidence="7" id="KW-0812">Transmembrane</keyword>
<evidence type="ECO:0000256" key="5">
    <source>
        <dbReference type="ARBA" id="ARBA00023088"/>
    </source>
</evidence>
<proteinExistence type="predicted"/>
<feature type="transmembrane region" description="Helical" evidence="7">
    <location>
        <begin position="828"/>
        <end position="848"/>
    </location>
</feature>
<keyword evidence="2" id="KW-0134">Cell wall</keyword>
<dbReference type="AlphaFoldDB" id="A0A317KZJ7"/>
<dbReference type="PANTHER" id="PTHR11575:SF24">
    <property type="entry name" value="5'-NUCLEOTIDASE"/>
    <property type="match status" value="1"/>
</dbReference>
<dbReference type="PANTHER" id="PTHR11575">
    <property type="entry name" value="5'-NUCLEOTIDASE-RELATED"/>
    <property type="match status" value="1"/>
</dbReference>
<dbReference type="SUPFAM" id="SSF55816">
    <property type="entry name" value="5'-nucleotidase (syn. UDP-sugar hydrolase), C-terminal domain"/>
    <property type="match status" value="1"/>
</dbReference>
<evidence type="ECO:0000256" key="3">
    <source>
        <dbReference type="ARBA" id="ARBA00022525"/>
    </source>
</evidence>
<evidence type="ECO:0000313" key="11">
    <source>
        <dbReference type="Proteomes" id="UP000245624"/>
    </source>
</evidence>
<evidence type="ECO:0000256" key="6">
    <source>
        <dbReference type="SAM" id="MobiDB-lite"/>
    </source>
</evidence>
<feature type="region of interest" description="Disordered" evidence="6">
    <location>
        <begin position="737"/>
        <end position="822"/>
    </location>
</feature>
<name>A0A317KZJ7_9BACI</name>
<evidence type="ECO:0000256" key="7">
    <source>
        <dbReference type="SAM" id="Phobius"/>
    </source>
</evidence>
<dbReference type="EMBL" id="QGTD01000019">
    <property type="protein sequence ID" value="PWU67079.1"/>
    <property type="molecule type" value="Genomic_DNA"/>
</dbReference>
<gene>
    <name evidence="10" type="ORF">DLJ74_17845</name>
</gene>
<accession>A0A317KZJ7</accession>
<dbReference type="InterPro" id="IPR036907">
    <property type="entry name" value="5'-Nucleotdase_C_sf"/>
</dbReference>
<sequence>MNHSTKRFIGMLLFFLLIVSQFSSVFGREVSAAEDLVDVQLLSMNDLHGKIDQSYELDITGDGDVDGVYGRMDYVASYLKERDQAHPNSIIVHAGDMIGGSAPVSGLFQDEPTVEIMEEIGFDYGTVGNHEFDEGTTELLRMVNGGEHPDGLGTAGYDGMNFANLCANCVYKDSGETILPPYAIAEVEDVKIGFVGVNTQASAGMVMPAGIEDIEFTNEAAAVNQAVEELQAKGIEAIVVLAHIPAEQSGETAVGESAELAKQVDDAVDIIFAAHNHQVVNGVVDNKLIVQASEYGKAFADIDIQIDRSTQDIIKKQAEVVFVDQNKKEPDPAVRDILTKYQDLIEPKMNQKLGYNGQDLTGDYTNNGDHGLGNLIADGMLWQMDADFAMMNGGGIRDDLLQGEITWGDLYNIMPFGNTLMKMEIKGEDLYPILNAQLSPIYGPDYSIAGLHYTWDIATNKVIDITFPDGTAIDPNGSYTLVVNNYMGTSLSAKHRPISEKGQNVEMGPVDLDAFVNYVKSLGSTEENPIQIGSEGRIVGIENTPENILGEVSINEARNAETGSEVTIEGVVTTTPGAWGGNGFYIQDETAGIYVFGSDEVTVGDQVKLTAVTGEYNGERQLTDISLLEKTGQSPLPDAVEVNPSEISEQNQGQLVVIKGATISELEKVNDYGTFEFMATTNGQAVLVRVDNRTGLAYDAFPFENGDKVNIIGVSSVYNGTFQLKPTKVADISEFTEQGEDDPNEDSPNEDQPEEDPTTEDNPNNEEKPTENNGVEDPNNEETPNDQDKGGNSSNKDKIENERNNSNNDKIAENEQSKNPLPNTATSIFDLMLAGAGLVLASLILFMIGRKKQRV</sequence>
<dbReference type="InterPro" id="IPR004843">
    <property type="entry name" value="Calcineurin-like_PHP"/>
</dbReference>
<dbReference type="PROSITE" id="PS00786">
    <property type="entry name" value="5_NUCLEOTIDASE_2"/>
    <property type="match status" value="1"/>
</dbReference>
<dbReference type="Pfam" id="PF02872">
    <property type="entry name" value="5_nucleotid_C"/>
    <property type="match status" value="1"/>
</dbReference>
<dbReference type="RefSeq" id="WP_109985481.1">
    <property type="nucleotide sequence ID" value="NZ_QGTD01000019.1"/>
</dbReference>
<dbReference type="InterPro" id="IPR008334">
    <property type="entry name" value="5'-Nucleotdase_C"/>
</dbReference>
<dbReference type="GO" id="GO:0009166">
    <property type="term" value="P:nucleotide catabolic process"/>
    <property type="evidence" value="ECO:0007669"/>
    <property type="project" value="InterPro"/>
</dbReference>
<evidence type="ECO:0000256" key="1">
    <source>
        <dbReference type="ARBA" id="ARBA00004168"/>
    </source>
</evidence>
<feature type="domain" description="Calcineurin-like phosphoesterase" evidence="8">
    <location>
        <begin position="44"/>
        <end position="278"/>
    </location>
</feature>
<keyword evidence="7" id="KW-1133">Transmembrane helix</keyword>
<dbReference type="GO" id="GO:0008253">
    <property type="term" value="F:5'-nucleotidase activity"/>
    <property type="evidence" value="ECO:0007669"/>
    <property type="project" value="TreeGrafter"/>
</dbReference>
<evidence type="ECO:0000256" key="2">
    <source>
        <dbReference type="ARBA" id="ARBA00022512"/>
    </source>
</evidence>
<keyword evidence="7" id="KW-0472">Membrane</keyword>
<protein>
    <recommendedName>
        <fullName evidence="12">Bifunctional metallophosphatase/5'-nucleotidase</fullName>
    </recommendedName>
</protein>
<evidence type="ECO:0000313" key="10">
    <source>
        <dbReference type="EMBL" id="PWU67079.1"/>
    </source>
</evidence>
<reference evidence="10 11" key="1">
    <citation type="submission" date="2018-05" db="EMBL/GenBank/DDBJ databases">
        <title>Genomic analysis of Gracilibacillus dipsosauri DD1 reveals novel features of a salt-tolerant amylase.</title>
        <authorList>
            <person name="Deutch C.E."/>
            <person name="Yang S."/>
        </authorList>
    </citation>
    <scope>NUCLEOTIDE SEQUENCE [LARGE SCALE GENOMIC DNA]</scope>
    <source>
        <strain evidence="10 11">DD1</strain>
    </source>
</reference>
<keyword evidence="3" id="KW-0964">Secreted</keyword>
<keyword evidence="4" id="KW-0732">Signal</keyword>
<keyword evidence="5" id="KW-0572">Peptidoglycan-anchor</keyword>